<protein>
    <submittedName>
        <fullName evidence="1">Uncharacterized protein</fullName>
    </submittedName>
</protein>
<dbReference type="Proteomes" id="UP000267821">
    <property type="component" value="Unassembled WGS sequence"/>
</dbReference>
<name>A0A3N4LNU3_9PEZI</name>
<gene>
    <name evidence="1" type="ORF">L211DRAFT_168387</name>
</gene>
<keyword evidence="2" id="KW-1185">Reference proteome</keyword>
<organism evidence="1 2">
    <name type="scientific">Terfezia boudieri ATCC MYA-4762</name>
    <dbReference type="NCBI Taxonomy" id="1051890"/>
    <lineage>
        <taxon>Eukaryota</taxon>
        <taxon>Fungi</taxon>
        <taxon>Dikarya</taxon>
        <taxon>Ascomycota</taxon>
        <taxon>Pezizomycotina</taxon>
        <taxon>Pezizomycetes</taxon>
        <taxon>Pezizales</taxon>
        <taxon>Pezizaceae</taxon>
        <taxon>Terfezia</taxon>
    </lineage>
</organism>
<evidence type="ECO:0000313" key="1">
    <source>
        <dbReference type="EMBL" id="RPB24476.1"/>
    </source>
</evidence>
<dbReference type="EMBL" id="ML121541">
    <property type="protein sequence ID" value="RPB24476.1"/>
    <property type="molecule type" value="Genomic_DNA"/>
</dbReference>
<evidence type="ECO:0000313" key="2">
    <source>
        <dbReference type="Proteomes" id="UP000267821"/>
    </source>
</evidence>
<reference evidence="1 2" key="1">
    <citation type="journal article" date="2018" name="Nat. Ecol. Evol.">
        <title>Pezizomycetes genomes reveal the molecular basis of ectomycorrhizal truffle lifestyle.</title>
        <authorList>
            <person name="Murat C."/>
            <person name="Payen T."/>
            <person name="Noel B."/>
            <person name="Kuo A."/>
            <person name="Morin E."/>
            <person name="Chen J."/>
            <person name="Kohler A."/>
            <person name="Krizsan K."/>
            <person name="Balestrini R."/>
            <person name="Da Silva C."/>
            <person name="Montanini B."/>
            <person name="Hainaut M."/>
            <person name="Levati E."/>
            <person name="Barry K.W."/>
            <person name="Belfiori B."/>
            <person name="Cichocki N."/>
            <person name="Clum A."/>
            <person name="Dockter R.B."/>
            <person name="Fauchery L."/>
            <person name="Guy J."/>
            <person name="Iotti M."/>
            <person name="Le Tacon F."/>
            <person name="Lindquist E.A."/>
            <person name="Lipzen A."/>
            <person name="Malagnac F."/>
            <person name="Mello A."/>
            <person name="Molinier V."/>
            <person name="Miyauchi S."/>
            <person name="Poulain J."/>
            <person name="Riccioni C."/>
            <person name="Rubini A."/>
            <person name="Sitrit Y."/>
            <person name="Splivallo R."/>
            <person name="Traeger S."/>
            <person name="Wang M."/>
            <person name="Zifcakova L."/>
            <person name="Wipf D."/>
            <person name="Zambonelli A."/>
            <person name="Paolocci F."/>
            <person name="Nowrousian M."/>
            <person name="Ottonello S."/>
            <person name="Baldrian P."/>
            <person name="Spatafora J.W."/>
            <person name="Henrissat B."/>
            <person name="Nagy L.G."/>
            <person name="Aury J.M."/>
            <person name="Wincker P."/>
            <person name="Grigoriev I.V."/>
            <person name="Bonfante P."/>
            <person name="Martin F.M."/>
        </authorList>
    </citation>
    <scope>NUCLEOTIDE SEQUENCE [LARGE SCALE GENOMIC DNA]</scope>
    <source>
        <strain evidence="1 2">ATCC MYA-4762</strain>
    </source>
</reference>
<dbReference type="AlphaFoldDB" id="A0A3N4LNU3"/>
<proteinExistence type="predicted"/>
<sequence length="230" mass="25939">MRFLCWSFRLQPRIVKLLYDRQMPETLLSTSMTSDATTCAETAPMGNAVVIEASGEPGDESAASKPRALNELLGLNGLCDLFYFGSHAFAFMGYAPMMPRPDIEYELRLIAPPVDMKMQFPRIVALIRENKRISLVHGLRQRECCHGWIPARQAEELVQNLCELDQLSLVATPRNPQDAKRKQPKVMATVIYLKTTEAAEIGSAEFVLHQSHATKERGLEGLLEWKVMYV</sequence>
<dbReference type="InParanoid" id="A0A3N4LNU3"/>
<accession>A0A3N4LNU3</accession>